<evidence type="ECO:0000313" key="3">
    <source>
        <dbReference type="Proteomes" id="UP000023152"/>
    </source>
</evidence>
<dbReference type="AlphaFoldDB" id="X6LX52"/>
<feature type="domain" description="Aminopeptidase P N-terminal" evidence="1">
    <location>
        <begin position="41"/>
        <end position="94"/>
    </location>
</feature>
<dbReference type="GO" id="GO:0030145">
    <property type="term" value="F:manganese ion binding"/>
    <property type="evidence" value="ECO:0007669"/>
    <property type="project" value="InterPro"/>
</dbReference>
<keyword evidence="3" id="KW-1185">Reference proteome</keyword>
<dbReference type="GO" id="GO:0070006">
    <property type="term" value="F:metalloaminopeptidase activity"/>
    <property type="evidence" value="ECO:0007669"/>
    <property type="project" value="InterPro"/>
</dbReference>
<accession>X6LX52</accession>
<feature type="non-terminal residue" evidence="2">
    <location>
        <position position="99"/>
    </location>
</feature>
<organism evidence="2 3">
    <name type="scientific">Reticulomyxa filosa</name>
    <dbReference type="NCBI Taxonomy" id="46433"/>
    <lineage>
        <taxon>Eukaryota</taxon>
        <taxon>Sar</taxon>
        <taxon>Rhizaria</taxon>
        <taxon>Retaria</taxon>
        <taxon>Foraminifera</taxon>
        <taxon>Monothalamids</taxon>
        <taxon>Reticulomyxidae</taxon>
        <taxon>Reticulomyxa</taxon>
    </lineage>
</organism>
<proteinExistence type="predicted"/>
<sequence length="99" mass="11550">MPKSTDKHVKCPEYEILNSKDHLRKMLKEVREKVFAAAHKQLKHIKHGAIVLQGGKEADFELYDTDVPHCNFRQEAFFRYVFGLNEPNALGILDLERKE</sequence>
<dbReference type="OrthoDB" id="10261878at2759"/>
<reference evidence="2 3" key="1">
    <citation type="journal article" date="2013" name="Curr. Biol.">
        <title>The Genome of the Foraminiferan Reticulomyxa filosa.</title>
        <authorList>
            <person name="Glockner G."/>
            <person name="Hulsmann N."/>
            <person name="Schleicher M."/>
            <person name="Noegel A.A."/>
            <person name="Eichinger L."/>
            <person name="Gallinger C."/>
            <person name="Pawlowski J."/>
            <person name="Sierra R."/>
            <person name="Euteneuer U."/>
            <person name="Pillet L."/>
            <person name="Moustafa A."/>
            <person name="Platzer M."/>
            <person name="Groth M."/>
            <person name="Szafranski K."/>
            <person name="Schliwa M."/>
        </authorList>
    </citation>
    <scope>NUCLEOTIDE SEQUENCE [LARGE SCALE GENOMIC DNA]</scope>
</reference>
<gene>
    <name evidence="2" type="ORF">RFI_31488</name>
</gene>
<dbReference type="Pfam" id="PF05195">
    <property type="entry name" value="AMP_N"/>
    <property type="match status" value="1"/>
</dbReference>
<dbReference type="InterPro" id="IPR029149">
    <property type="entry name" value="Creatin/AminoP/Spt16_N"/>
</dbReference>
<protein>
    <recommendedName>
        <fullName evidence="1">Aminopeptidase P N-terminal domain-containing protein</fullName>
    </recommendedName>
</protein>
<dbReference type="InterPro" id="IPR007865">
    <property type="entry name" value="Aminopep_P_N"/>
</dbReference>
<dbReference type="SUPFAM" id="SSF53092">
    <property type="entry name" value="Creatinase/prolidase N-terminal domain"/>
    <property type="match status" value="1"/>
</dbReference>
<dbReference type="EMBL" id="ASPP01027668">
    <property type="protein sequence ID" value="ETO05906.1"/>
    <property type="molecule type" value="Genomic_DNA"/>
</dbReference>
<evidence type="ECO:0000313" key="2">
    <source>
        <dbReference type="EMBL" id="ETO05906.1"/>
    </source>
</evidence>
<comment type="caution">
    <text evidence="2">The sequence shown here is derived from an EMBL/GenBank/DDBJ whole genome shotgun (WGS) entry which is preliminary data.</text>
</comment>
<dbReference type="Gene3D" id="3.40.350.10">
    <property type="entry name" value="Creatinase/prolidase N-terminal domain"/>
    <property type="match status" value="1"/>
</dbReference>
<dbReference type="Proteomes" id="UP000023152">
    <property type="component" value="Unassembled WGS sequence"/>
</dbReference>
<name>X6LX52_RETFI</name>
<evidence type="ECO:0000259" key="1">
    <source>
        <dbReference type="Pfam" id="PF05195"/>
    </source>
</evidence>